<evidence type="ECO:0000256" key="2">
    <source>
        <dbReference type="ARBA" id="ARBA00022448"/>
    </source>
</evidence>
<dbReference type="GO" id="GO:0009507">
    <property type="term" value="C:chloroplast"/>
    <property type="evidence" value="ECO:0007669"/>
    <property type="project" value="UniProtKB-ARBA"/>
</dbReference>
<evidence type="ECO:0000256" key="1">
    <source>
        <dbReference type="ARBA" id="ARBA00008987"/>
    </source>
</evidence>
<gene>
    <name evidence="8" type="ORF">K2173_017574</name>
</gene>
<protein>
    <recommendedName>
        <fullName evidence="7">Thioredoxin domain-containing protein</fullName>
    </recommendedName>
</protein>
<comment type="similarity">
    <text evidence="1">Belongs to the thioredoxin family.</text>
</comment>
<name>A0AAV8T8X4_9ROSI</name>
<evidence type="ECO:0000256" key="4">
    <source>
        <dbReference type="ARBA" id="ARBA00023157"/>
    </source>
</evidence>
<dbReference type="AlphaFoldDB" id="A0AAV8T8X4"/>
<dbReference type="EMBL" id="JAIWQS010000006">
    <property type="protein sequence ID" value="KAJ8762759.1"/>
    <property type="molecule type" value="Genomic_DNA"/>
</dbReference>
<dbReference type="PANTHER" id="PTHR43601:SF32">
    <property type="entry name" value="THIOREDOXIN-LIKE 2-2, CHLOROPLASTIC"/>
    <property type="match status" value="1"/>
</dbReference>
<keyword evidence="4" id="KW-1015">Disulfide bond</keyword>
<dbReference type="InterPro" id="IPR013766">
    <property type="entry name" value="Thioredoxin_domain"/>
</dbReference>
<dbReference type="PANTHER" id="PTHR43601">
    <property type="entry name" value="THIOREDOXIN, MITOCHONDRIAL"/>
    <property type="match status" value="1"/>
</dbReference>
<keyword evidence="9" id="KW-1185">Reference proteome</keyword>
<dbReference type="GO" id="GO:0045454">
    <property type="term" value="P:cell redox homeostasis"/>
    <property type="evidence" value="ECO:0007669"/>
    <property type="project" value="TreeGrafter"/>
</dbReference>
<feature type="region of interest" description="Disordered" evidence="6">
    <location>
        <begin position="248"/>
        <end position="296"/>
    </location>
</feature>
<accession>A0AAV8T8X4</accession>
<dbReference type="PROSITE" id="PS51352">
    <property type="entry name" value="THIOREDOXIN_2"/>
    <property type="match status" value="1"/>
</dbReference>
<dbReference type="Gene3D" id="3.40.30.10">
    <property type="entry name" value="Glutaredoxin"/>
    <property type="match status" value="1"/>
</dbReference>
<dbReference type="Proteomes" id="UP001159364">
    <property type="component" value="Linkage Group LG06"/>
</dbReference>
<dbReference type="SUPFAM" id="SSF52833">
    <property type="entry name" value="Thioredoxin-like"/>
    <property type="match status" value="1"/>
</dbReference>
<feature type="domain" description="Thioredoxin" evidence="7">
    <location>
        <begin position="74"/>
        <end position="212"/>
    </location>
</feature>
<dbReference type="FunFam" id="3.40.30.10:FF:000199">
    <property type="entry name" value="Thioredoxin-like 1-2, chloroplastic"/>
    <property type="match status" value="1"/>
</dbReference>
<evidence type="ECO:0000256" key="5">
    <source>
        <dbReference type="ARBA" id="ARBA00023284"/>
    </source>
</evidence>
<keyword evidence="2" id="KW-0813">Transport</keyword>
<dbReference type="Pfam" id="PF00085">
    <property type="entry name" value="Thioredoxin"/>
    <property type="match status" value="1"/>
</dbReference>
<dbReference type="CDD" id="cd02947">
    <property type="entry name" value="TRX_family"/>
    <property type="match status" value="1"/>
</dbReference>
<comment type="caution">
    <text evidence="8">The sequence shown here is derived from an EMBL/GenBank/DDBJ whole genome shotgun (WGS) entry which is preliminary data.</text>
</comment>
<proteinExistence type="inferred from homology"/>
<sequence length="296" mass="32495">MADVLIKTNLVSFSSSSQSGCYRTPQQNSFYVVSRSNRLKGFPLKVKSQALRSRSTSMHGEFHGKKVVVQGRPRKVSSSQASIKAQALRLGSAQKWWEKGLQPNMKEVNSAQDLVDSLLNAGDKLVVVDFFSPGCGGCKALHPKVCQLAEMNPDVLFLHVNYEEHKSMCYSLNVHVLPFFRFYRGAQGRLCSFSCTNATIKKFKDALAKHSPDRCSLGPPKGLEEKELLALAANRDLSFAYAPKPAQTDLTPTQEEIVPSTVPSDASPSMPLRFPSAALNAAQDSEERNLVTSGRS</sequence>
<evidence type="ECO:0000313" key="9">
    <source>
        <dbReference type="Proteomes" id="UP001159364"/>
    </source>
</evidence>
<keyword evidence="3" id="KW-0249">Electron transport</keyword>
<keyword evidence="5" id="KW-0676">Redox-active center</keyword>
<dbReference type="InterPro" id="IPR036249">
    <property type="entry name" value="Thioredoxin-like_sf"/>
</dbReference>
<organism evidence="8 9">
    <name type="scientific">Erythroxylum novogranatense</name>
    <dbReference type="NCBI Taxonomy" id="1862640"/>
    <lineage>
        <taxon>Eukaryota</taxon>
        <taxon>Viridiplantae</taxon>
        <taxon>Streptophyta</taxon>
        <taxon>Embryophyta</taxon>
        <taxon>Tracheophyta</taxon>
        <taxon>Spermatophyta</taxon>
        <taxon>Magnoliopsida</taxon>
        <taxon>eudicotyledons</taxon>
        <taxon>Gunneridae</taxon>
        <taxon>Pentapetalae</taxon>
        <taxon>rosids</taxon>
        <taxon>fabids</taxon>
        <taxon>Malpighiales</taxon>
        <taxon>Erythroxylaceae</taxon>
        <taxon>Erythroxylum</taxon>
    </lineage>
</organism>
<reference evidence="8 9" key="1">
    <citation type="submission" date="2021-09" db="EMBL/GenBank/DDBJ databases">
        <title>Genomic insights and catalytic innovation underlie evolution of tropane alkaloids biosynthesis.</title>
        <authorList>
            <person name="Wang Y.-J."/>
            <person name="Tian T."/>
            <person name="Huang J.-P."/>
            <person name="Huang S.-X."/>
        </authorList>
    </citation>
    <scope>NUCLEOTIDE SEQUENCE [LARGE SCALE GENOMIC DNA]</scope>
    <source>
        <strain evidence="8">KIB-2018</strain>
        <tissue evidence="8">Leaf</tissue>
    </source>
</reference>
<evidence type="ECO:0000259" key="7">
    <source>
        <dbReference type="PROSITE" id="PS51352"/>
    </source>
</evidence>
<evidence type="ECO:0000313" key="8">
    <source>
        <dbReference type="EMBL" id="KAJ8762759.1"/>
    </source>
</evidence>
<evidence type="ECO:0000256" key="6">
    <source>
        <dbReference type="SAM" id="MobiDB-lite"/>
    </source>
</evidence>
<evidence type="ECO:0000256" key="3">
    <source>
        <dbReference type="ARBA" id="ARBA00022982"/>
    </source>
</evidence>